<name>A0AAV6X245_9LAMI</name>
<dbReference type="Pfam" id="PF04032">
    <property type="entry name" value="Rpr2"/>
    <property type="match status" value="1"/>
</dbReference>
<dbReference type="EMBL" id="WHWC01000008">
    <property type="protein sequence ID" value="KAG8377261.1"/>
    <property type="molecule type" value="Genomic_DNA"/>
</dbReference>
<organism evidence="2 3">
    <name type="scientific">Buddleja alternifolia</name>
    <dbReference type="NCBI Taxonomy" id="168488"/>
    <lineage>
        <taxon>Eukaryota</taxon>
        <taxon>Viridiplantae</taxon>
        <taxon>Streptophyta</taxon>
        <taxon>Embryophyta</taxon>
        <taxon>Tracheophyta</taxon>
        <taxon>Spermatophyta</taxon>
        <taxon>Magnoliopsida</taxon>
        <taxon>eudicotyledons</taxon>
        <taxon>Gunneridae</taxon>
        <taxon>Pentapetalae</taxon>
        <taxon>asterids</taxon>
        <taxon>lamiids</taxon>
        <taxon>Lamiales</taxon>
        <taxon>Scrophulariaceae</taxon>
        <taxon>Buddlejeae</taxon>
        <taxon>Buddleja</taxon>
    </lineage>
</organism>
<comment type="caution">
    <text evidence="2">The sequence shown here is derived from an EMBL/GenBank/DDBJ whole genome shotgun (WGS) entry which is preliminary data.</text>
</comment>
<dbReference type="InterPro" id="IPR007175">
    <property type="entry name" value="Rpr2/Snm1/Rpp21"/>
</dbReference>
<feature type="region of interest" description="Disordered" evidence="1">
    <location>
        <begin position="1"/>
        <end position="31"/>
    </location>
</feature>
<feature type="compositionally biased region" description="Basic residues" evidence="1">
    <location>
        <begin position="1"/>
        <end position="10"/>
    </location>
</feature>
<dbReference type="GO" id="GO:0006396">
    <property type="term" value="P:RNA processing"/>
    <property type="evidence" value="ECO:0007669"/>
    <property type="project" value="InterPro"/>
</dbReference>
<feature type="region of interest" description="Disordered" evidence="1">
    <location>
        <begin position="225"/>
        <end position="255"/>
    </location>
</feature>
<dbReference type="PANTHER" id="PTHR36072:SF2">
    <property type="entry name" value="OS01G0531000 PROTEIN"/>
    <property type="match status" value="1"/>
</dbReference>
<gene>
    <name evidence="2" type="ORF">BUALT_Bualt08G0009800</name>
</gene>
<accession>A0AAV6X245</accession>
<dbReference type="Proteomes" id="UP000826271">
    <property type="component" value="Unassembled WGS sequence"/>
</dbReference>
<protein>
    <submittedName>
        <fullName evidence="2">Uncharacterized protein</fullName>
    </submittedName>
</protein>
<keyword evidence="3" id="KW-1185">Reference proteome</keyword>
<evidence type="ECO:0000313" key="2">
    <source>
        <dbReference type="EMBL" id="KAG8377261.1"/>
    </source>
</evidence>
<dbReference type="PANTHER" id="PTHR36072">
    <property type="entry name" value="OS01G0541600 PROTEIN"/>
    <property type="match status" value="1"/>
</dbReference>
<dbReference type="Gene3D" id="6.20.50.20">
    <property type="match status" value="1"/>
</dbReference>
<reference evidence="2" key="1">
    <citation type="submission" date="2019-10" db="EMBL/GenBank/DDBJ databases">
        <authorList>
            <person name="Zhang R."/>
            <person name="Pan Y."/>
            <person name="Wang J."/>
            <person name="Ma R."/>
            <person name="Yu S."/>
        </authorList>
    </citation>
    <scope>NUCLEOTIDE SEQUENCE</scope>
    <source>
        <strain evidence="2">LA-IB0</strain>
        <tissue evidence="2">Leaf</tissue>
    </source>
</reference>
<dbReference type="AlphaFoldDB" id="A0AAV6X245"/>
<sequence length="281" mass="30744">MGGKGGRKKGPNAAHVPQSRSSMTLREEFTGKKQGNVNAKTMCKLDHIKNLAVWTANKASVPSLGAFFGQRLAATTEALGLRADPSVFVCERCESVLQPGQNCTVRIEKNKSKTRHRRKKSNLTTQNSVVYRCHFCSHRNLMRGTPKGYVKAICPPKAKPPSKSEPTISAIEERTTILAKGTSGLAKVDTVALPEVVGQNLETSGPATPLPATCLSLLDSKRRKRSRSVAKKAAEPETDDAEKSLHESSKRRRKTWTSLKEIASSEHGKKLSNLTIPFFIK</sequence>
<proteinExistence type="predicted"/>
<evidence type="ECO:0000313" key="3">
    <source>
        <dbReference type="Proteomes" id="UP000826271"/>
    </source>
</evidence>
<evidence type="ECO:0000256" key="1">
    <source>
        <dbReference type="SAM" id="MobiDB-lite"/>
    </source>
</evidence>